<reference evidence="3 4" key="1">
    <citation type="submission" date="2017-07" db="EMBL/GenBank/DDBJ databases">
        <title>Sandarakinorhabdus cyanobacteriorum sp. nov., a novel bacterium isolated from cyanobacterial aggregates in a eutrophic lake.</title>
        <authorList>
            <person name="Cai H."/>
        </authorList>
    </citation>
    <scope>NUCLEOTIDE SEQUENCE [LARGE SCALE GENOMIC DNA]</scope>
    <source>
        <strain evidence="3 4">TH057</strain>
    </source>
</reference>
<dbReference type="OrthoDB" id="9796595at2"/>
<dbReference type="InterPro" id="IPR013559">
    <property type="entry name" value="YheO"/>
</dbReference>
<dbReference type="Pfam" id="PF13309">
    <property type="entry name" value="HTH_22"/>
    <property type="match status" value="1"/>
</dbReference>
<evidence type="ECO:0000313" key="3">
    <source>
        <dbReference type="EMBL" id="OYQ35689.1"/>
    </source>
</evidence>
<evidence type="ECO:0000259" key="1">
    <source>
        <dbReference type="Pfam" id="PF08348"/>
    </source>
</evidence>
<dbReference type="Pfam" id="PF08348">
    <property type="entry name" value="PAS_6"/>
    <property type="match status" value="1"/>
</dbReference>
<proteinExistence type="predicted"/>
<sequence>MLLVDWSFAIADALAALFRPNVEAVVHDLLADRIVHIAGNFSRRRVGDPSLSEMGDLVPFAGDVIGPYAKANWDGRPLKSVSVVLRTDQGMPAYLLCINMDVSAFETARLALDALLQPPVARLRAEALFPSDWREVVNAVVADFLSARSATLAGLDTRAQAELILMLDGRGLLAVRGAANHVADLFGCSRATFYKRLKAARLHERKVA</sequence>
<dbReference type="InterPro" id="IPR039445">
    <property type="entry name" value="DauR-like_HTH"/>
</dbReference>
<gene>
    <name evidence="3" type="ORF">CHU93_01490</name>
</gene>
<evidence type="ECO:0008006" key="5">
    <source>
        <dbReference type="Google" id="ProtNLM"/>
    </source>
</evidence>
<feature type="domain" description="Transcriptional regulator DauR-like HTH" evidence="2">
    <location>
        <begin position="137"/>
        <end position="198"/>
    </location>
</feature>
<organism evidence="3 4">
    <name type="scientific">Sandarakinorhabdus cyanobacteriorum</name>
    <dbReference type="NCBI Taxonomy" id="1981098"/>
    <lineage>
        <taxon>Bacteria</taxon>
        <taxon>Pseudomonadati</taxon>
        <taxon>Pseudomonadota</taxon>
        <taxon>Alphaproteobacteria</taxon>
        <taxon>Sphingomonadales</taxon>
        <taxon>Sphingosinicellaceae</taxon>
        <taxon>Sandarakinorhabdus</taxon>
    </lineage>
</organism>
<evidence type="ECO:0000313" key="4">
    <source>
        <dbReference type="Proteomes" id="UP000216991"/>
    </source>
</evidence>
<dbReference type="EMBL" id="NOXT01000055">
    <property type="protein sequence ID" value="OYQ35689.1"/>
    <property type="molecule type" value="Genomic_DNA"/>
</dbReference>
<keyword evidence="4" id="KW-1185">Reference proteome</keyword>
<name>A0A255Z2M2_9SPHN</name>
<dbReference type="InterPro" id="IPR039446">
    <property type="entry name" value="DauR-like"/>
</dbReference>
<dbReference type="RefSeq" id="WP_094472446.1">
    <property type="nucleotide sequence ID" value="NZ_NOXT01000055.1"/>
</dbReference>
<dbReference type="AlphaFoldDB" id="A0A255Z2M2"/>
<feature type="domain" description="YheO-like" evidence="1">
    <location>
        <begin position="9"/>
        <end position="108"/>
    </location>
</feature>
<accession>A0A255Z2M2</accession>
<evidence type="ECO:0000259" key="2">
    <source>
        <dbReference type="Pfam" id="PF13309"/>
    </source>
</evidence>
<dbReference type="Proteomes" id="UP000216991">
    <property type="component" value="Unassembled WGS sequence"/>
</dbReference>
<comment type="caution">
    <text evidence="3">The sequence shown here is derived from an EMBL/GenBank/DDBJ whole genome shotgun (WGS) entry which is preliminary data.</text>
</comment>
<dbReference type="PANTHER" id="PTHR35568:SF1">
    <property type="entry name" value="TRANSCRIPTIONAL REGULATOR DAUR"/>
    <property type="match status" value="1"/>
</dbReference>
<protein>
    <recommendedName>
        <fullName evidence="5">Transcriptional regulator</fullName>
    </recommendedName>
</protein>
<dbReference type="PANTHER" id="PTHR35568">
    <property type="entry name" value="TRANSCRIPTIONAL REGULATOR DAUR"/>
    <property type="match status" value="1"/>
</dbReference>